<keyword evidence="5" id="KW-1185">Reference proteome</keyword>
<dbReference type="Proteomes" id="UP000053647">
    <property type="component" value="Unassembled WGS sequence"/>
</dbReference>
<dbReference type="InterPro" id="IPR015943">
    <property type="entry name" value="WD40/YVTN_repeat-like_dom_sf"/>
</dbReference>
<dbReference type="AlphaFoldDB" id="A0A0C9TN58"/>
<dbReference type="SMART" id="SM00320">
    <property type="entry name" value="WD40"/>
    <property type="match status" value="5"/>
</dbReference>
<proteinExistence type="predicted"/>
<evidence type="ECO:0000256" key="1">
    <source>
        <dbReference type="ARBA" id="ARBA00022574"/>
    </source>
</evidence>
<feature type="repeat" description="WD" evidence="3">
    <location>
        <begin position="46"/>
        <end position="87"/>
    </location>
</feature>
<feature type="repeat" description="WD" evidence="3">
    <location>
        <begin position="4"/>
        <end position="45"/>
    </location>
</feature>
<dbReference type="InterPro" id="IPR020472">
    <property type="entry name" value="WD40_PAC1"/>
</dbReference>
<accession>A0A0C9TN58</accession>
<dbReference type="CDD" id="cd00200">
    <property type="entry name" value="WD40"/>
    <property type="match status" value="1"/>
</dbReference>
<dbReference type="Gene3D" id="2.130.10.10">
    <property type="entry name" value="YVTN repeat-like/Quinoprotein amine dehydrogenase"/>
    <property type="match status" value="2"/>
</dbReference>
<dbReference type="OrthoDB" id="538223at2759"/>
<dbReference type="SUPFAM" id="SSF50998">
    <property type="entry name" value="Quinoprotein alcohol dehydrogenase-like"/>
    <property type="match status" value="1"/>
</dbReference>
<dbReference type="InterPro" id="IPR019775">
    <property type="entry name" value="WD40_repeat_CS"/>
</dbReference>
<dbReference type="HOGENOM" id="CLU_000288_57_18_1"/>
<dbReference type="PANTHER" id="PTHR19848:SF8">
    <property type="entry name" value="F-BOX AND WD REPEAT DOMAIN CONTAINING 7"/>
    <property type="match status" value="1"/>
</dbReference>
<dbReference type="InterPro" id="IPR001680">
    <property type="entry name" value="WD40_rpt"/>
</dbReference>
<protein>
    <recommendedName>
        <fullName evidence="6">WD40 repeat-like protein</fullName>
    </recommendedName>
</protein>
<dbReference type="InterPro" id="IPR011047">
    <property type="entry name" value="Quinoprotein_ADH-like_sf"/>
</dbReference>
<sequence>LKVLEGHTSAVGGVAFFPDGRRLLSGSWDQSLTIWNVTSGEAEKKLIGHTDGITSVAMAPDGSVFASGSKDSTVRFWDGSTGNEVGEPIDTHSTGKRGVWGLAFSPDSRRVATTGNGTGQIWDVPTRASVTEPLRIPSGGYWTIAISHDGSRIAVDAGGGTVGIWDSVSGEAIFDSLKGHTGSVTWTAFTPNGQQLVTASHDGTICRWDTQTGAS</sequence>
<evidence type="ECO:0000313" key="5">
    <source>
        <dbReference type="Proteomes" id="UP000053647"/>
    </source>
</evidence>
<dbReference type="PRINTS" id="PR00320">
    <property type="entry name" value="GPROTEINBRPT"/>
</dbReference>
<reference evidence="4 5" key="1">
    <citation type="submission" date="2014-06" db="EMBL/GenBank/DDBJ databases">
        <authorList>
            <consortium name="DOE Joint Genome Institute"/>
            <person name="Kuo A."/>
            <person name="Kohler A."/>
            <person name="Nagy L.G."/>
            <person name="Floudas D."/>
            <person name="Copeland A."/>
            <person name="Barry K.W."/>
            <person name="Cichocki N."/>
            <person name="Veneault-Fourrey C."/>
            <person name="LaButti K."/>
            <person name="Lindquist E.A."/>
            <person name="Lipzen A."/>
            <person name="Lundell T."/>
            <person name="Morin E."/>
            <person name="Murat C."/>
            <person name="Sun H."/>
            <person name="Tunlid A."/>
            <person name="Henrissat B."/>
            <person name="Grigoriev I.V."/>
            <person name="Hibbett D.S."/>
            <person name="Martin F."/>
            <person name="Nordberg H.P."/>
            <person name="Cantor M.N."/>
            <person name="Hua S.X."/>
        </authorList>
    </citation>
    <scope>NUCLEOTIDE SEQUENCE [LARGE SCALE GENOMIC DNA]</scope>
    <source>
        <strain evidence="4 5">ATCC 200175</strain>
    </source>
</reference>
<evidence type="ECO:0000313" key="4">
    <source>
        <dbReference type="EMBL" id="KIJ09257.1"/>
    </source>
</evidence>
<evidence type="ECO:0000256" key="2">
    <source>
        <dbReference type="ARBA" id="ARBA00022737"/>
    </source>
</evidence>
<gene>
    <name evidence="4" type="ORF">PAXINDRAFT_44933</name>
</gene>
<dbReference type="Pfam" id="PF00400">
    <property type="entry name" value="WD40"/>
    <property type="match status" value="4"/>
</dbReference>
<evidence type="ECO:0000256" key="3">
    <source>
        <dbReference type="PROSITE-ProRule" id="PRU00221"/>
    </source>
</evidence>
<dbReference type="EMBL" id="KN819483">
    <property type="protein sequence ID" value="KIJ09257.1"/>
    <property type="molecule type" value="Genomic_DNA"/>
</dbReference>
<name>A0A0C9TN58_PAXIN</name>
<dbReference type="PROSITE" id="PS50082">
    <property type="entry name" value="WD_REPEATS_2"/>
    <property type="match status" value="3"/>
</dbReference>
<feature type="non-terminal residue" evidence="4">
    <location>
        <position position="215"/>
    </location>
</feature>
<keyword evidence="1 3" id="KW-0853">WD repeat</keyword>
<dbReference type="PROSITE" id="PS50294">
    <property type="entry name" value="WD_REPEATS_REGION"/>
    <property type="match status" value="3"/>
</dbReference>
<dbReference type="PROSITE" id="PS00678">
    <property type="entry name" value="WD_REPEATS_1"/>
    <property type="match status" value="1"/>
</dbReference>
<reference evidence="5" key="2">
    <citation type="submission" date="2015-01" db="EMBL/GenBank/DDBJ databases">
        <title>Evolutionary Origins and Diversification of the Mycorrhizal Mutualists.</title>
        <authorList>
            <consortium name="DOE Joint Genome Institute"/>
            <consortium name="Mycorrhizal Genomics Consortium"/>
            <person name="Kohler A."/>
            <person name="Kuo A."/>
            <person name="Nagy L.G."/>
            <person name="Floudas D."/>
            <person name="Copeland A."/>
            <person name="Barry K.W."/>
            <person name="Cichocki N."/>
            <person name="Veneault-Fourrey C."/>
            <person name="LaButti K."/>
            <person name="Lindquist E.A."/>
            <person name="Lipzen A."/>
            <person name="Lundell T."/>
            <person name="Morin E."/>
            <person name="Murat C."/>
            <person name="Riley R."/>
            <person name="Ohm R."/>
            <person name="Sun H."/>
            <person name="Tunlid A."/>
            <person name="Henrissat B."/>
            <person name="Grigoriev I.V."/>
            <person name="Hibbett D.S."/>
            <person name="Martin F."/>
        </authorList>
    </citation>
    <scope>NUCLEOTIDE SEQUENCE [LARGE SCALE GENOMIC DNA]</scope>
    <source>
        <strain evidence="5">ATCC 200175</strain>
    </source>
</reference>
<keyword evidence="2" id="KW-0677">Repeat</keyword>
<organism evidence="4 5">
    <name type="scientific">Paxillus involutus ATCC 200175</name>
    <dbReference type="NCBI Taxonomy" id="664439"/>
    <lineage>
        <taxon>Eukaryota</taxon>
        <taxon>Fungi</taxon>
        <taxon>Dikarya</taxon>
        <taxon>Basidiomycota</taxon>
        <taxon>Agaricomycotina</taxon>
        <taxon>Agaricomycetes</taxon>
        <taxon>Agaricomycetidae</taxon>
        <taxon>Boletales</taxon>
        <taxon>Paxilineae</taxon>
        <taxon>Paxillaceae</taxon>
        <taxon>Paxillus</taxon>
    </lineage>
</organism>
<dbReference type="PANTHER" id="PTHR19848">
    <property type="entry name" value="WD40 REPEAT PROTEIN"/>
    <property type="match status" value="1"/>
</dbReference>
<feature type="non-terminal residue" evidence="4">
    <location>
        <position position="1"/>
    </location>
</feature>
<feature type="repeat" description="WD" evidence="3">
    <location>
        <begin position="177"/>
        <end position="215"/>
    </location>
</feature>
<evidence type="ECO:0008006" key="6">
    <source>
        <dbReference type="Google" id="ProtNLM"/>
    </source>
</evidence>